<organism evidence="5 6">
    <name type="scientific">Caerostris extrusa</name>
    <name type="common">Bark spider</name>
    <name type="synonym">Caerostris bankana</name>
    <dbReference type="NCBI Taxonomy" id="172846"/>
    <lineage>
        <taxon>Eukaryota</taxon>
        <taxon>Metazoa</taxon>
        <taxon>Ecdysozoa</taxon>
        <taxon>Arthropoda</taxon>
        <taxon>Chelicerata</taxon>
        <taxon>Arachnida</taxon>
        <taxon>Araneae</taxon>
        <taxon>Araneomorphae</taxon>
        <taxon>Entelegynae</taxon>
        <taxon>Araneoidea</taxon>
        <taxon>Araneidae</taxon>
        <taxon>Caerostris</taxon>
    </lineage>
</organism>
<dbReference type="PANTHER" id="PTHR13275:SF4">
    <property type="entry name" value="VACUOLAR PROTEIN SORTING-ASSOCIATED PROTEIN 72 HOMOLOG"/>
    <property type="match status" value="1"/>
</dbReference>
<evidence type="ECO:0000256" key="2">
    <source>
        <dbReference type="ARBA" id="ARBA00020000"/>
    </source>
</evidence>
<proteinExistence type="inferred from homology"/>
<feature type="region of interest" description="Disordered" evidence="3">
    <location>
        <begin position="148"/>
        <end position="176"/>
    </location>
</feature>
<sequence length="353" mass="41260">MLCTTRERRSNAGSKMATLLENEDADDFYQNAYGGFDDEADDVEYSEEDEAETDTDSDISIDENDEPVSDDEDETTTKRKRQVVTKAYKEPVTKKVARERKKHTTKRSNSTANVPEIDALCDFPYIEIYMPVITFKFSMFRKKRMRESTTQKSLEVRQRTLAANSKQDQNKRKSVEKYSMTQEELLEEAKITELKNLKSLEMFQRLELEKKKTKLIKRSVTGPMIRYHSVAMPVFEDVENENDCQEEGKIIGKCTRNFVTYPDENTMQEFFNFEKPKPVNKSTCIVTRLPARYFDPLTKQPSANLTAFRIIREAYYTQLEKKVDPRLPNVAKWLEWRKQVRAAKQNSKAVKPH</sequence>
<dbReference type="EMBL" id="BPLR01007763">
    <property type="protein sequence ID" value="GIY19492.1"/>
    <property type="molecule type" value="Genomic_DNA"/>
</dbReference>
<evidence type="ECO:0000313" key="5">
    <source>
        <dbReference type="EMBL" id="GIY19492.1"/>
    </source>
</evidence>
<feature type="compositionally biased region" description="Basic and acidic residues" evidence="3">
    <location>
        <begin position="148"/>
        <end position="158"/>
    </location>
</feature>
<dbReference type="Proteomes" id="UP001054945">
    <property type="component" value="Unassembled WGS sequence"/>
</dbReference>
<accession>A0AAV4RDS5</accession>
<dbReference type="SMART" id="SM00993">
    <property type="entry name" value="YL1_C"/>
    <property type="match status" value="1"/>
</dbReference>
<dbReference type="GO" id="GO:0005634">
    <property type="term" value="C:nucleus"/>
    <property type="evidence" value="ECO:0007669"/>
    <property type="project" value="TreeGrafter"/>
</dbReference>
<evidence type="ECO:0000256" key="3">
    <source>
        <dbReference type="SAM" id="MobiDB-lite"/>
    </source>
</evidence>
<dbReference type="Pfam" id="PF08265">
    <property type="entry name" value="YL1_C"/>
    <property type="match status" value="1"/>
</dbReference>
<feature type="region of interest" description="Disordered" evidence="3">
    <location>
        <begin position="91"/>
        <end position="110"/>
    </location>
</feature>
<reference evidence="5 6" key="1">
    <citation type="submission" date="2021-06" db="EMBL/GenBank/DDBJ databases">
        <title>Caerostris extrusa draft genome.</title>
        <authorList>
            <person name="Kono N."/>
            <person name="Arakawa K."/>
        </authorList>
    </citation>
    <scope>NUCLEOTIDE SEQUENCE [LARGE SCALE GENOMIC DNA]</scope>
</reference>
<dbReference type="Pfam" id="PF05764">
    <property type="entry name" value="YL1"/>
    <property type="match status" value="1"/>
</dbReference>
<dbReference type="AlphaFoldDB" id="A0AAV4RDS5"/>
<name>A0AAV4RDS5_CAEEX</name>
<gene>
    <name evidence="5" type="primary">YL-1</name>
    <name evidence="5" type="ORF">CEXT_113971</name>
</gene>
<feature type="compositionally biased region" description="Basic residues" evidence="3">
    <location>
        <begin position="95"/>
        <end position="106"/>
    </location>
</feature>
<feature type="compositionally biased region" description="Acidic residues" evidence="3">
    <location>
        <begin position="36"/>
        <end position="74"/>
    </location>
</feature>
<protein>
    <recommendedName>
        <fullName evidence="2">Vacuolar protein sorting-associated protein 72 homolog</fullName>
    </recommendedName>
</protein>
<dbReference type="InterPro" id="IPR013272">
    <property type="entry name" value="Vps72/YL1_C"/>
</dbReference>
<comment type="similarity">
    <text evidence="1">Belongs to the VPS72/YL1 family.</text>
</comment>
<feature type="domain" description="Vps72/YL1 C-terminal" evidence="4">
    <location>
        <begin position="282"/>
        <end position="311"/>
    </location>
</feature>
<evidence type="ECO:0000259" key="4">
    <source>
        <dbReference type="SMART" id="SM00993"/>
    </source>
</evidence>
<evidence type="ECO:0000313" key="6">
    <source>
        <dbReference type="Proteomes" id="UP001054945"/>
    </source>
</evidence>
<feature type="region of interest" description="Disordered" evidence="3">
    <location>
        <begin position="1"/>
        <end position="86"/>
    </location>
</feature>
<keyword evidence="6" id="KW-1185">Reference proteome</keyword>
<dbReference type="InterPro" id="IPR046757">
    <property type="entry name" value="YL1_N"/>
</dbReference>
<comment type="caution">
    <text evidence="5">The sequence shown here is derived from an EMBL/GenBank/DDBJ whole genome shotgun (WGS) entry which is preliminary data.</text>
</comment>
<evidence type="ECO:0000256" key="1">
    <source>
        <dbReference type="ARBA" id="ARBA00006832"/>
    </source>
</evidence>
<dbReference type="PANTHER" id="PTHR13275">
    <property type="entry name" value="YL-1 PROTEIN TRANSCRIPTION FACTOR-LIKE 1"/>
    <property type="match status" value="1"/>
</dbReference>
<feature type="compositionally biased region" description="Basic and acidic residues" evidence="3">
    <location>
        <begin position="1"/>
        <end position="10"/>
    </location>
</feature>